<dbReference type="Gene3D" id="4.10.60.10">
    <property type="entry name" value="Zinc finger, CCHC-type"/>
    <property type="match status" value="1"/>
</dbReference>
<feature type="compositionally biased region" description="Polar residues" evidence="2">
    <location>
        <begin position="11"/>
        <end position="29"/>
    </location>
</feature>
<evidence type="ECO:0000313" key="5">
    <source>
        <dbReference type="Proteomes" id="UP001151760"/>
    </source>
</evidence>
<accession>A0ABQ5A711</accession>
<evidence type="ECO:0000313" key="4">
    <source>
        <dbReference type="EMBL" id="GJS98424.1"/>
    </source>
</evidence>
<dbReference type="InterPro" id="IPR001878">
    <property type="entry name" value="Znf_CCHC"/>
</dbReference>
<keyword evidence="1" id="KW-0862">Zinc</keyword>
<evidence type="ECO:0000256" key="2">
    <source>
        <dbReference type="SAM" id="MobiDB-lite"/>
    </source>
</evidence>
<dbReference type="GO" id="GO:0003964">
    <property type="term" value="F:RNA-directed DNA polymerase activity"/>
    <property type="evidence" value="ECO:0007669"/>
    <property type="project" value="UniProtKB-KW"/>
</dbReference>
<proteinExistence type="predicted"/>
<dbReference type="PROSITE" id="PS50158">
    <property type="entry name" value="ZF_CCHC"/>
    <property type="match status" value="1"/>
</dbReference>
<keyword evidence="4" id="KW-0695">RNA-directed DNA polymerase</keyword>
<dbReference type="Pfam" id="PF08284">
    <property type="entry name" value="RVP_2"/>
    <property type="match status" value="1"/>
</dbReference>
<evidence type="ECO:0000259" key="3">
    <source>
        <dbReference type="PROSITE" id="PS50158"/>
    </source>
</evidence>
<sequence length="144" mass="15579">MQQYGHIARDCTSTGNANNTNNQKGTGSGQKPTCFECGVQGHFQKDCPRLKNNKGNRGNQAGNDRAPAKVYVVGNAGANPDNVVAELGSFDAIIGMDWLAKYQAVIVCAEKIVRIPYMEKRGFPIFSAHVTTKGDEDKSEKEAT</sequence>
<keyword evidence="1" id="KW-0863">Zinc-finger</keyword>
<keyword evidence="1" id="KW-0479">Metal-binding</keyword>
<name>A0ABQ5A711_9ASTR</name>
<comment type="caution">
    <text evidence="4">The sequence shown here is derived from an EMBL/GenBank/DDBJ whole genome shotgun (WGS) entry which is preliminary data.</text>
</comment>
<dbReference type="InterPro" id="IPR036875">
    <property type="entry name" value="Znf_CCHC_sf"/>
</dbReference>
<reference evidence="4" key="2">
    <citation type="submission" date="2022-01" db="EMBL/GenBank/DDBJ databases">
        <authorList>
            <person name="Yamashiro T."/>
            <person name="Shiraishi A."/>
            <person name="Satake H."/>
            <person name="Nakayama K."/>
        </authorList>
    </citation>
    <scope>NUCLEOTIDE SEQUENCE</scope>
</reference>
<keyword evidence="4" id="KW-0808">Transferase</keyword>
<dbReference type="Proteomes" id="UP001151760">
    <property type="component" value="Unassembled WGS sequence"/>
</dbReference>
<dbReference type="EMBL" id="BQNB010012043">
    <property type="protein sequence ID" value="GJS98424.1"/>
    <property type="molecule type" value="Genomic_DNA"/>
</dbReference>
<feature type="region of interest" description="Disordered" evidence="2">
    <location>
        <begin position="1"/>
        <end position="29"/>
    </location>
</feature>
<gene>
    <name evidence="4" type="ORF">Tco_0819594</name>
</gene>
<evidence type="ECO:0000256" key="1">
    <source>
        <dbReference type="PROSITE-ProRule" id="PRU00047"/>
    </source>
</evidence>
<dbReference type="SMART" id="SM00343">
    <property type="entry name" value="ZnF_C2HC"/>
    <property type="match status" value="2"/>
</dbReference>
<keyword evidence="4" id="KW-0548">Nucleotidyltransferase</keyword>
<organism evidence="4 5">
    <name type="scientific">Tanacetum coccineum</name>
    <dbReference type="NCBI Taxonomy" id="301880"/>
    <lineage>
        <taxon>Eukaryota</taxon>
        <taxon>Viridiplantae</taxon>
        <taxon>Streptophyta</taxon>
        <taxon>Embryophyta</taxon>
        <taxon>Tracheophyta</taxon>
        <taxon>Spermatophyta</taxon>
        <taxon>Magnoliopsida</taxon>
        <taxon>eudicotyledons</taxon>
        <taxon>Gunneridae</taxon>
        <taxon>Pentapetalae</taxon>
        <taxon>asterids</taxon>
        <taxon>campanulids</taxon>
        <taxon>Asterales</taxon>
        <taxon>Asteraceae</taxon>
        <taxon>Asteroideae</taxon>
        <taxon>Anthemideae</taxon>
        <taxon>Anthemidinae</taxon>
        <taxon>Tanacetum</taxon>
    </lineage>
</organism>
<reference evidence="4" key="1">
    <citation type="journal article" date="2022" name="Int. J. Mol. Sci.">
        <title>Draft Genome of Tanacetum Coccineum: Genomic Comparison of Closely Related Tanacetum-Family Plants.</title>
        <authorList>
            <person name="Yamashiro T."/>
            <person name="Shiraishi A."/>
            <person name="Nakayama K."/>
            <person name="Satake H."/>
        </authorList>
    </citation>
    <scope>NUCLEOTIDE SEQUENCE</scope>
</reference>
<protein>
    <submittedName>
        <fullName evidence="4">Reverse transcriptase domain-containing protein</fullName>
    </submittedName>
</protein>
<dbReference type="SUPFAM" id="SSF57756">
    <property type="entry name" value="Retrovirus zinc finger-like domains"/>
    <property type="match status" value="1"/>
</dbReference>
<feature type="domain" description="CCHC-type" evidence="3">
    <location>
        <begin position="34"/>
        <end position="49"/>
    </location>
</feature>
<dbReference type="Pfam" id="PF00098">
    <property type="entry name" value="zf-CCHC"/>
    <property type="match status" value="1"/>
</dbReference>
<keyword evidence="5" id="KW-1185">Reference proteome</keyword>